<dbReference type="SUPFAM" id="SSF49464">
    <property type="entry name" value="Carboxypeptidase regulatory domain-like"/>
    <property type="match status" value="1"/>
</dbReference>
<dbReference type="NCBIfam" id="TIGR04057">
    <property type="entry name" value="SusC_RagA_signa"/>
    <property type="match status" value="1"/>
</dbReference>
<evidence type="ECO:0000256" key="7">
    <source>
        <dbReference type="ARBA" id="ARBA00023077"/>
    </source>
</evidence>
<evidence type="ECO:0000256" key="2">
    <source>
        <dbReference type="ARBA" id="ARBA00022448"/>
    </source>
</evidence>
<keyword evidence="9 10" id="KW-0998">Cell outer membrane</keyword>
<evidence type="ECO:0000256" key="5">
    <source>
        <dbReference type="ARBA" id="ARBA00022692"/>
    </source>
</evidence>
<gene>
    <name evidence="13" type="ORF">FHR24_000347</name>
</gene>
<dbReference type="EMBL" id="JAASQL010000001">
    <property type="protein sequence ID" value="NIJ43908.1"/>
    <property type="molecule type" value="Genomic_DNA"/>
</dbReference>
<comment type="subcellular location">
    <subcellularLocation>
        <location evidence="1 10">Cell outer membrane</location>
        <topology evidence="1 10">Multi-pass membrane protein</topology>
    </subcellularLocation>
</comment>
<dbReference type="Proteomes" id="UP000745859">
    <property type="component" value="Unassembled WGS sequence"/>
</dbReference>
<keyword evidence="8 10" id="KW-0472">Membrane</keyword>
<dbReference type="InterPro" id="IPR039426">
    <property type="entry name" value="TonB-dep_rcpt-like"/>
</dbReference>
<dbReference type="InterPro" id="IPR023996">
    <property type="entry name" value="TonB-dep_OMP_SusC/RagA"/>
</dbReference>
<dbReference type="Pfam" id="PF07660">
    <property type="entry name" value="STN"/>
    <property type="match status" value="1"/>
</dbReference>
<evidence type="ECO:0000256" key="10">
    <source>
        <dbReference type="PROSITE-ProRule" id="PRU01360"/>
    </source>
</evidence>
<feature type="domain" description="Secretin/TonB short N-terminal" evidence="12">
    <location>
        <begin position="71"/>
        <end position="122"/>
    </location>
</feature>
<evidence type="ECO:0000256" key="3">
    <source>
        <dbReference type="ARBA" id="ARBA00022452"/>
    </source>
</evidence>
<dbReference type="Gene3D" id="2.60.40.1120">
    <property type="entry name" value="Carboxypeptidase-like, regulatory domain"/>
    <property type="match status" value="1"/>
</dbReference>
<sequence length="1117" mass="123139">MNKIFYRLDKQHESMFTSVEWKIMRVFILFIVIGLGSVYANIPYSQEKIDLDVKNISLENLFKEIQGKSKYVFFYKDEIIDENVKITLQLKNAELQEVLNQSFKKTNLDYVVADRQVIVKEKEIVKVKLDQQQVAIKGTVTDEFGMPIPGANVVVKGTTKGTITDFDGNYQLNISDKNAILVFSYVGYKDKEVAVDNQTVVNVVLQQDVSELDAVVMVGYGSVKKSDVTGAVASVSTEEISKTQNTSIAQAIQGRAAGVTVSKTSGAPGANPTVRIRGVGTVNNADPLYVVDGIPINDISSINMEDAKSIEVLKDASATAIYGSRGANGVVLITTKTGKKGAPTISYRTYVGVQNRIDNLDVLNAEQWATMYNEGLANDGSPLDPDLLNPSSLTSQNWKDLAYRTGIQQNHQLSFSGGTDKSSYYVSFGYIDQKGVVKESSYERTNFRVNNTYQIKPKVKIGHNIQYANAKKESVQEFGNSTSRAAFLGYLNDPVSPIYNADGSYAASQYNSIVGNPLALIEYGTTPTTNESFLGNLFLEADIVKGLTFKSNLGLQINNTKVDRFVPAYFVSGVANAPLSTYTLNRNENRVFILSNTLNYNTTIAKKHNVNVLLGQEIQELNSNNVNTSRNGIPESVANPTLEAGDVSTAAATGTISESKLLSFFGRFNYNYDDRYLITGTYRMDGSSRFGANNRWAQFPSLALGWNIHKEDFYDIDFMNQLKFRAGWGETGNQNIPNTAIYNTLNIGTNYVYGSDQATSLGVAPLTPGNADLKWETTITKNIGLDFAFLNNSITFTADYFIKNTTDMLMPTPILISSGYINSPYTNAGDIENKGLEFTANYKKIINDFSFNVGGNISFIKNKVVKLATDGSIIQTGTAQSGLNNLSRTEAGHSLASFYGYEMIGLFQNQDEIDNYASLPNVQPGDVKYRDVNNDGVIDDDDRKYIGSPLPKFTYGINLDMNYKQFDFTAFFQGSYGNKIFNASDYDLKGDLSTNLNTSMLNRWTGEGTSNSIPRATFTNLSSNSIVSSRFVQDGSYLRLKNVQLGYSLPKSFLKKTSITKLRMYASAQNLITFTDYDGLDPEVGVDGSTGSPLDIGIDRGRYPSVRTLSLGFDINF</sequence>
<keyword evidence="4" id="KW-0406">Ion transport</keyword>
<dbReference type="InterPro" id="IPR012910">
    <property type="entry name" value="Plug_dom"/>
</dbReference>
<dbReference type="InterPro" id="IPR011662">
    <property type="entry name" value="Secretin/TonB_short_N"/>
</dbReference>
<dbReference type="Pfam" id="PF13715">
    <property type="entry name" value="CarbopepD_reg_2"/>
    <property type="match status" value="1"/>
</dbReference>
<dbReference type="InterPro" id="IPR023997">
    <property type="entry name" value="TonB-dep_OMP_SusC/RagA_CS"/>
</dbReference>
<evidence type="ECO:0000259" key="12">
    <source>
        <dbReference type="SMART" id="SM00965"/>
    </source>
</evidence>
<comment type="similarity">
    <text evidence="10 11">Belongs to the TonB-dependent receptor family.</text>
</comment>
<keyword evidence="4" id="KW-0410">Iron transport</keyword>
<evidence type="ECO:0000256" key="4">
    <source>
        <dbReference type="ARBA" id="ARBA00022496"/>
    </source>
</evidence>
<evidence type="ECO:0000256" key="6">
    <source>
        <dbReference type="ARBA" id="ARBA00023004"/>
    </source>
</evidence>
<dbReference type="InterPro" id="IPR037066">
    <property type="entry name" value="Plug_dom_sf"/>
</dbReference>
<accession>A0ABX0U6V1</accession>
<dbReference type="Gene3D" id="2.170.130.10">
    <property type="entry name" value="TonB-dependent receptor, plug domain"/>
    <property type="match status" value="1"/>
</dbReference>
<proteinExistence type="inferred from homology"/>
<name>A0ABX0U6V1_9FLAO</name>
<keyword evidence="7 11" id="KW-0798">TonB box</keyword>
<keyword evidence="2 10" id="KW-0813">Transport</keyword>
<reference evidence="13 14" key="1">
    <citation type="submission" date="2020-03" db="EMBL/GenBank/DDBJ databases">
        <title>Genomic Encyclopedia of Type Strains, Phase IV (KMG-IV): sequencing the most valuable type-strain genomes for metagenomic binning, comparative biology and taxonomic classification.</title>
        <authorList>
            <person name="Goeker M."/>
        </authorList>
    </citation>
    <scope>NUCLEOTIDE SEQUENCE [LARGE SCALE GENOMIC DNA]</scope>
    <source>
        <strain evidence="13 14">DSM 101599</strain>
    </source>
</reference>
<dbReference type="Gene3D" id="2.40.170.20">
    <property type="entry name" value="TonB-dependent receptor, beta-barrel domain"/>
    <property type="match status" value="1"/>
</dbReference>
<protein>
    <submittedName>
        <fullName evidence="13">TonB-linked SusC/RagA family outer membrane protein</fullName>
    </submittedName>
</protein>
<dbReference type="NCBIfam" id="TIGR04056">
    <property type="entry name" value="OMP_RagA_SusC"/>
    <property type="match status" value="1"/>
</dbReference>
<dbReference type="PROSITE" id="PS52016">
    <property type="entry name" value="TONB_DEPENDENT_REC_3"/>
    <property type="match status" value="1"/>
</dbReference>
<organism evidence="13 14">
    <name type="scientific">Wenyingzhuangia heitensis</name>
    <dbReference type="NCBI Taxonomy" id="1487859"/>
    <lineage>
        <taxon>Bacteria</taxon>
        <taxon>Pseudomonadati</taxon>
        <taxon>Bacteroidota</taxon>
        <taxon>Flavobacteriia</taxon>
        <taxon>Flavobacteriales</taxon>
        <taxon>Flavobacteriaceae</taxon>
        <taxon>Wenyingzhuangia</taxon>
    </lineage>
</organism>
<dbReference type="Pfam" id="PF00593">
    <property type="entry name" value="TonB_dep_Rec_b-barrel"/>
    <property type="match status" value="1"/>
</dbReference>
<dbReference type="SMART" id="SM00965">
    <property type="entry name" value="STN"/>
    <property type="match status" value="1"/>
</dbReference>
<comment type="caution">
    <text evidence="13">The sequence shown here is derived from an EMBL/GenBank/DDBJ whole genome shotgun (WGS) entry which is preliminary data.</text>
</comment>
<dbReference type="Pfam" id="PF07715">
    <property type="entry name" value="Plug"/>
    <property type="match status" value="1"/>
</dbReference>
<evidence type="ECO:0000256" key="9">
    <source>
        <dbReference type="ARBA" id="ARBA00023237"/>
    </source>
</evidence>
<keyword evidence="5 10" id="KW-0812">Transmembrane</keyword>
<dbReference type="InterPro" id="IPR008969">
    <property type="entry name" value="CarboxyPept-like_regulatory"/>
</dbReference>
<dbReference type="RefSeq" id="WP_167182989.1">
    <property type="nucleotide sequence ID" value="NZ_JAASQL010000001.1"/>
</dbReference>
<keyword evidence="6" id="KW-0408">Iron</keyword>
<evidence type="ECO:0000313" key="14">
    <source>
        <dbReference type="Proteomes" id="UP000745859"/>
    </source>
</evidence>
<evidence type="ECO:0000256" key="1">
    <source>
        <dbReference type="ARBA" id="ARBA00004571"/>
    </source>
</evidence>
<evidence type="ECO:0000313" key="13">
    <source>
        <dbReference type="EMBL" id="NIJ43908.1"/>
    </source>
</evidence>
<keyword evidence="3 10" id="KW-1134">Transmembrane beta strand</keyword>
<evidence type="ECO:0000256" key="11">
    <source>
        <dbReference type="RuleBase" id="RU003357"/>
    </source>
</evidence>
<dbReference type="SUPFAM" id="SSF56935">
    <property type="entry name" value="Porins"/>
    <property type="match status" value="1"/>
</dbReference>
<dbReference type="InterPro" id="IPR036942">
    <property type="entry name" value="Beta-barrel_TonB_sf"/>
</dbReference>
<keyword evidence="14" id="KW-1185">Reference proteome</keyword>
<dbReference type="InterPro" id="IPR000531">
    <property type="entry name" value="Beta-barrel_TonB"/>
</dbReference>
<evidence type="ECO:0000256" key="8">
    <source>
        <dbReference type="ARBA" id="ARBA00023136"/>
    </source>
</evidence>